<evidence type="ECO:0000256" key="4">
    <source>
        <dbReference type="ARBA" id="ARBA00022576"/>
    </source>
</evidence>
<evidence type="ECO:0000256" key="3">
    <source>
        <dbReference type="ARBA" id="ARBA00012912"/>
    </source>
</evidence>
<evidence type="ECO:0000313" key="12">
    <source>
        <dbReference type="Proteomes" id="UP001061958"/>
    </source>
</evidence>
<comment type="catalytic activity">
    <reaction evidence="9">
        <text>4-aminobutanoate + 2-oxoglutarate = succinate semialdehyde + L-glutamate</text>
        <dbReference type="Rhea" id="RHEA:23352"/>
        <dbReference type="ChEBI" id="CHEBI:16810"/>
        <dbReference type="ChEBI" id="CHEBI:29985"/>
        <dbReference type="ChEBI" id="CHEBI:57706"/>
        <dbReference type="ChEBI" id="CHEBI:59888"/>
        <dbReference type="EC" id="2.6.1.19"/>
    </reaction>
</comment>
<dbReference type="AlphaFoldDB" id="A0A9C7UM61"/>
<dbReference type="InterPro" id="IPR005814">
    <property type="entry name" value="Aminotrans_3"/>
</dbReference>
<dbReference type="EC" id="2.6.1.19" evidence="3"/>
<dbReference type="PANTHER" id="PTHR43206">
    <property type="entry name" value="AMINOTRANSFERASE"/>
    <property type="match status" value="1"/>
</dbReference>
<keyword evidence="6 10" id="KW-0663">Pyridoxal phosphate</keyword>
<dbReference type="GO" id="GO:0034386">
    <property type="term" value="F:4-aminobutyrate:2-oxoglutarate transaminase activity"/>
    <property type="evidence" value="ECO:0007669"/>
    <property type="project" value="UniProtKB-EC"/>
</dbReference>
<reference evidence="11" key="1">
    <citation type="journal article" date="2022" name="Proc. Natl. Acad. Sci. U.S.A.">
        <title>Life cycle and functional genomics of the unicellular red alga Galdieria for elucidating algal and plant evolution and industrial use.</title>
        <authorList>
            <person name="Hirooka S."/>
            <person name="Itabashi T."/>
            <person name="Ichinose T.M."/>
            <person name="Onuma R."/>
            <person name="Fujiwara T."/>
            <person name="Yamashita S."/>
            <person name="Jong L.W."/>
            <person name="Tomita R."/>
            <person name="Iwane A.H."/>
            <person name="Miyagishima S.Y."/>
        </authorList>
    </citation>
    <scope>NUCLEOTIDE SEQUENCE</scope>
    <source>
        <strain evidence="11">NBRC 102759</strain>
    </source>
</reference>
<dbReference type="InterPro" id="IPR015422">
    <property type="entry name" value="PyrdxlP-dep_Trfase_small"/>
</dbReference>
<evidence type="ECO:0000256" key="1">
    <source>
        <dbReference type="ARBA" id="ARBA00001933"/>
    </source>
</evidence>
<gene>
    <name evidence="11" type="ORF">GpartN1_g49.t1</name>
</gene>
<keyword evidence="4" id="KW-0032">Aminotransferase</keyword>
<dbReference type="SUPFAM" id="SSF53383">
    <property type="entry name" value="PLP-dependent transferases"/>
    <property type="match status" value="1"/>
</dbReference>
<evidence type="ECO:0000256" key="2">
    <source>
        <dbReference type="ARBA" id="ARBA00008954"/>
    </source>
</evidence>
<organism evidence="11 12">
    <name type="scientific">Galdieria partita</name>
    <dbReference type="NCBI Taxonomy" id="83374"/>
    <lineage>
        <taxon>Eukaryota</taxon>
        <taxon>Rhodophyta</taxon>
        <taxon>Bangiophyceae</taxon>
        <taxon>Galdieriales</taxon>
        <taxon>Galdieriaceae</taxon>
        <taxon>Galdieria</taxon>
    </lineage>
</organism>
<evidence type="ECO:0000256" key="9">
    <source>
        <dbReference type="ARBA" id="ARBA00048021"/>
    </source>
</evidence>
<reference evidence="11" key="2">
    <citation type="submission" date="2022-01" db="EMBL/GenBank/DDBJ databases">
        <authorList>
            <person name="Hirooka S."/>
            <person name="Miyagishima S.Y."/>
        </authorList>
    </citation>
    <scope>NUCLEOTIDE SEQUENCE</scope>
    <source>
        <strain evidence="11">NBRC 102759</strain>
    </source>
</reference>
<dbReference type="NCBIfam" id="TIGR00699">
    <property type="entry name" value="GABAtrns_euk"/>
    <property type="match status" value="1"/>
</dbReference>
<dbReference type="Gene3D" id="3.90.1150.10">
    <property type="entry name" value="Aspartate Aminotransferase, domain 1"/>
    <property type="match status" value="1"/>
</dbReference>
<evidence type="ECO:0000256" key="6">
    <source>
        <dbReference type="ARBA" id="ARBA00022898"/>
    </source>
</evidence>
<keyword evidence="5" id="KW-0808">Transferase</keyword>
<accession>A0A9C7UM61</accession>
<dbReference type="InterPro" id="IPR015424">
    <property type="entry name" value="PyrdxlP-dep_Trfase"/>
</dbReference>
<comment type="cofactor">
    <cofactor evidence="1">
        <name>pyridoxal 5'-phosphate</name>
        <dbReference type="ChEBI" id="CHEBI:597326"/>
    </cofactor>
</comment>
<dbReference type="EMBL" id="BQMJ01000001">
    <property type="protein sequence ID" value="GJQ08258.1"/>
    <property type="molecule type" value="Genomic_DNA"/>
</dbReference>
<sequence length="483" mass="54729">MKRAFSKVASFPRYNKPEIRTEVPGPRSRQLLKEMDMLQETRTINFFMDTAKSQGTYAVDADGNVILDVFGHIASLPLGYNHPALAEAASKPEWLPFLLQRHALGVQPPVEWPKELREALMRVAPKGFSEVLTTCGCGSSANENAFKAAFIWKRARERHGSEPTTKELLTCMHNEAPGSPQKSILSFEKSFHGRTMGCLSATRSKPIHKLDIPAFPWPVCPFPQLSYPLQEHERENREEEDRCLTRVEELIRTHPIPVAGIIVEPIMAEGGDHAATPYFYQQLRRIATNNGIAFIVDEVQTGCGATGKFWAHEYWQLDTPPDMVTFAKKMQVSGFYLKSEFRPAQPYRIYNTWMGDPLRMLQLDVIVNVIEEDNLLTRVFDTGNFTKTALERMSHEIPFLLANVRGSGTFLAFDMPDTMTRDQLLFEMRQKGVQMGGCGDRTIRLRPPLIFSQADANILVETLELVLRNLKTRSSQKESVTSH</sequence>
<comment type="similarity">
    <text evidence="2 10">Belongs to the class-III pyridoxal-phosphate-dependent aminotransferase family.</text>
</comment>
<dbReference type="Pfam" id="PF00202">
    <property type="entry name" value="Aminotran_3"/>
    <property type="match status" value="1"/>
</dbReference>
<dbReference type="CDD" id="cd00610">
    <property type="entry name" value="OAT_like"/>
    <property type="match status" value="1"/>
</dbReference>
<comment type="caution">
    <text evidence="11">The sequence shown here is derived from an EMBL/GenBank/DDBJ whole genome shotgun (WGS) entry which is preliminary data.</text>
</comment>
<dbReference type="GO" id="GO:0005739">
    <property type="term" value="C:mitochondrion"/>
    <property type="evidence" value="ECO:0007669"/>
    <property type="project" value="TreeGrafter"/>
</dbReference>
<dbReference type="PANTHER" id="PTHR43206:SF1">
    <property type="entry name" value="4-AMINOBUTYRATE AMINOTRANSFERASE, MITOCHONDRIAL"/>
    <property type="match status" value="1"/>
</dbReference>
<name>A0A9C7UM61_9RHOD</name>
<dbReference type="PIRSF" id="PIRSF000521">
    <property type="entry name" value="Transaminase_4ab_Lys_Orn"/>
    <property type="match status" value="1"/>
</dbReference>
<evidence type="ECO:0000256" key="8">
    <source>
        <dbReference type="ARBA" id="ARBA00031787"/>
    </source>
</evidence>
<dbReference type="Gene3D" id="3.40.640.10">
    <property type="entry name" value="Type I PLP-dependent aspartate aminotransferase-like (Major domain)"/>
    <property type="match status" value="1"/>
</dbReference>
<protein>
    <recommendedName>
        <fullName evidence="3">4-aminobutyrate--2-oxoglutarate transaminase</fullName>
        <ecNumber evidence="3">2.6.1.19</ecNumber>
    </recommendedName>
    <alternativeName>
        <fullName evidence="8">GABA aminotransferase</fullName>
    </alternativeName>
    <alternativeName>
        <fullName evidence="7">Gamma-amino-N-butyrate transaminase</fullName>
    </alternativeName>
</protein>
<dbReference type="InterPro" id="IPR004631">
    <property type="entry name" value="4NH2But_aminotransferase_euk"/>
</dbReference>
<dbReference type="OrthoDB" id="10260828at2759"/>
<dbReference type="FunFam" id="3.40.640.10:FF:000073">
    <property type="entry name" value="Probable 4-aminobutyrate aminotransferase"/>
    <property type="match status" value="1"/>
</dbReference>
<proteinExistence type="inferred from homology"/>
<dbReference type="GO" id="GO:0009450">
    <property type="term" value="P:gamma-aminobutyric acid catabolic process"/>
    <property type="evidence" value="ECO:0007669"/>
    <property type="project" value="TreeGrafter"/>
</dbReference>
<dbReference type="Proteomes" id="UP001061958">
    <property type="component" value="Unassembled WGS sequence"/>
</dbReference>
<evidence type="ECO:0000256" key="10">
    <source>
        <dbReference type="RuleBase" id="RU003560"/>
    </source>
</evidence>
<evidence type="ECO:0000313" key="11">
    <source>
        <dbReference type="EMBL" id="GJQ08258.1"/>
    </source>
</evidence>
<dbReference type="GO" id="GO:0030170">
    <property type="term" value="F:pyridoxal phosphate binding"/>
    <property type="evidence" value="ECO:0007669"/>
    <property type="project" value="InterPro"/>
</dbReference>
<dbReference type="InterPro" id="IPR015421">
    <property type="entry name" value="PyrdxlP-dep_Trfase_major"/>
</dbReference>
<evidence type="ECO:0000256" key="7">
    <source>
        <dbReference type="ARBA" id="ARBA00030204"/>
    </source>
</evidence>
<evidence type="ECO:0000256" key="5">
    <source>
        <dbReference type="ARBA" id="ARBA00022679"/>
    </source>
</evidence>
<keyword evidence="12" id="KW-1185">Reference proteome</keyword>